<evidence type="ECO:0000256" key="4">
    <source>
        <dbReference type="ARBA" id="ARBA00015647"/>
    </source>
</evidence>
<proteinExistence type="inferred from homology"/>
<dbReference type="SUPFAM" id="SSF52374">
    <property type="entry name" value="Nucleotidylyl transferase"/>
    <property type="match status" value="2"/>
</dbReference>
<evidence type="ECO:0000256" key="8">
    <source>
        <dbReference type="ARBA" id="ARBA00022840"/>
    </source>
</evidence>
<dbReference type="Proteomes" id="UP001329825">
    <property type="component" value="Chromosome 2"/>
</dbReference>
<organism evidence="13 14">
    <name type="scientific">Kwoniella shivajii</name>
    <dbReference type="NCBI Taxonomy" id="564305"/>
    <lineage>
        <taxon>Eukaryota</taxon>
        <taxon>Fungi</taxon>
        <taxon>Dikarya</taxon>
        <taxon>Basidiomycota</taxon>
        <taxon>Agaricomycotina</taxon>
        <taxon>Tremellomycetes</taxon>
        <taxon>Tremellales</taxon>
        <taxon>Cryptococcaceae</taxon>
        <taxon>Kwoniella</taxon>
    </lineage>
</organism>
<evidence type="ECO:0000256" key="10">
    <source>
        <dbReference type="ARBA" id="ARBA00032806"/>
    </source>
</evidence>
<evidence type="ECO:0000313" key="13">
    <source>
        <dbReference type="EMBL" id="WRT65073.1"/>
    </source>
</evidence>
<dbReference type="RefSeq" id="XP_062789813.1">
    <property type="nucleotide sequence ID" value="XM_062933762.1"/>
</dbReference>
<dbReference type="Gene3D" id="3.30.1300.10">
    <property type="entry name" value="Pantoate-beta-alanine ligase, C-terminal domain"/>
    <property type="match status" value="1"/>
</dbReference>
<dbReference type="GO" id="GO:0016874">
    <property type="term" value="F:ligase activity"/>
    <property type="evidence" value="ECO:0007669"/>
    <property type="project" value="UniProtKB-KW"/>
</dbReference>
<keyword evidence="5 13" id="KW-0436">Ligase</keyword>
<protein>
    <recommendedName>
        <fullName evidence="4">Pantoate--beta-alanine ligase</fullName>
        <ecNumber evidence="3">6.3.2.1</ecNumber>
    </recommendedName>
    <alternativeName>
        <fullName evidence="10">Pantoate-activating enzyme</fullName>
    </alternativeName>
    <alternativeName>
        <fullName evidence="9">Pantothenate synthetase</fullName>
    </alternativeName>
</protein>
<evidence type="ECO:0000256" key="9">
    <source>
        <dbReference type="ARBA" id="ARBA00029902"/>
    </source>
</evidence>
<reference evidence="13 14" key="1">
    <citation type="submission" date="2024-01" db="EMBL/GenBank/DDBJ databases">
        <title>Comparative genomics of Cryptococcus and Kwoniella reveals pathogenesis evolution and contrasting modes of karyotype evolution via chromosome fusion or intercentromeric recombination.</title>
        <authorList>
            <person name="Coelho M.A."/>
            <person name="David-Palma M."/>
            <person name="Shea T."/>
            <person name="Bowers K."/>
            <person name="McGinley-Smith S."/>
            <person name="Mohammad A.W."/>
            <person name="Gnirke A."/>
            <person name="Yurkov A.M."/>
            <person name="Nowrousian M."/>
            <person name="Sun S."/>
            <person name="Cuomo C.A."/>
            <person name="Heitman J."/>
        </authorList>
    </citation>
    <scope>NUCLEOTIDE SEQUENCE [LARGE SCALE GENOMIC DNA]</scope>
    <source>
        <strain evidence="13">CBS 11374</strain>
    </source>
</reference>
<dbReference type="InterPro" id="IPR014729">
    <property type="entry name" value="Rossmann-like_a/b/a_fold"/>
</dbReference>
<dbReference type="GeneID" id="87954146"/>
<dbReference type="PANTHER" id="PTHR21299:SF1">
    <property type="entry name" value="PANTOATE--BETA-ALANINE LIGASE"/>
    <property type="match status" value="1"/>
</dbReference>
<evidence type="ECO:0000256" key="11">
    <source>
        <dbReference type="ARBA" id="ARBA00048258"/>
    </source>
</evidence>
<dbReference type="HAMAP" id="MF_00158">
    <property type="entry name" value="PanC"/>
    <property type="match status" value="1"/>
</dbReference>
<evidence type="ECO:0000256" key="6">
    <source>
        <dbReference type="ARBA" id="ARBA00022655"/>
    </source>
</evidence>
<feature type="compositionally biased region" description="Low complexity" evidence="12">
    <location>
        <begin position="148"/>
        <end position="161"/>
    </location>
</feature>
<sequence length="400" mass="44062">MLFSIRRASSSSASVVRGGIRKMIVRNISNGNGAPRISVIRTLGQLRRWRKEARDKGLEVGVVPTMGALHEGHLNLVRTSLSRHPLTVMTLFVNPMQFAPHEDLSSYPRTFERDLSLLQSILPPLASPRQMRGLGVSEHDSFRSPQPSSSSSSSSKSVSSSEGVNINSPLIIFAPTPDVMYPLKGELQDLNNHKGVEVDVKGWAEVMEGASRPQFFKGVATVCTKIFNAVEPDHAYFGQKDIQQALLLRILVKDLLLSHPTPSNLHILPTTRSETGLALSSRNAYLSPSELYVSPVLYRSLSAARELYMAEGGDITGEDLISASTRVILDEQERILSTFTKESEGGGTELQLDYIEIFDKDTFEPIRGPIGDKRQFVLAGAIRVGKTRLIDNLLVGWEVD</sequence>
<evidence type="ECO:0000256" key="3">
    <source>
        <dbReference type="ARBA" id="ARBA00012219"/>
    </source>
</evidence>
<evidence type="ECO:0000256" key="12">
    <source>
        <dbReference type="SAM" id="MobiDB-lite"/>
    </source>
</evidence>
<evidence type="ECO:0000256" key="5">
    <source>
        <dbReference type="ARBA" id="ARBA00022598"/>
    </source>
</evidence>
<dbReference type="EMBL" id="CP141882">
    <property type="protein sequence ID" value="WRT65073.1"/>
    <property type="molecule type" value="Genomic_DNA"/>
</dbReference>
<gene>
    <name evidence="13" type="ORF">IL334_002015</name>
</gene>
<evidence type="ECO:0000313" key="14">
    <source>
        <dbReference type="Proteomes" id="UP001329825"/>
    </source>
</evidence>
<keyword evidence="7" id="KW-0547">Nucleotide-binding</keyword>
<accession>A0ABZ1CTQ7</accession>
<dbReference type="InterPro" id="IPR003721">
    <property type="entry name" value="Pantoate_ligase"/>
</dbReference>
<keyword evidence="6" id="KW-0566">Pantothenate biosynthesis</keyword>
<feature type="region of interest" description="Disordered" evidence="12">
    <location>
        <begin position="128"/>
        <end position="163"/>
    </location>
</feature>
<dbReference type="Pfam" id="PF02569">
    <property type="entry name" value="Pantoate_ligase"/>
    <property type="match status" value="1"/>
</dbReference>
<evidence type="ECO:0000256" key="1">
    <source>
        <dbReference type="ARBA" id="ARBA00004990"/>
    </source>
</evidence>
<dbReference type="InterPro" id="IPR042176">
    <property type="entry name" value="Pantoate_ligase_C"/>
</dbReference>
<dbReference type="EC" id="6.3.2.1" evidence="3"/>
<dbReference type="PANTHER" id="PTHR21299">
    <property type="entry name" value="CYTIDYLATE KINASE/PANTOATE-BETA-ALANINE LIGASE"/>
    <property type="match status" value="1"/>
</dbReference>
<comment type="pathway">
    <text evidence="1">Cofactor biosynthesis; (R)-pantothenate biosynthesis; (R)-pantothenate from (R)-pantoate and beta-alanine: step 1/1.</text>
</comment>
<keyword evidence="14" id="KW-1185">Reference proteome</keyword>
<dbReference type="Gene3D" id="3.40.50.620">
    <property type="entry name" value="HUPs"/>
    <property type="match status" value="1"/>
</dbReference>
<evidence type="ECO:0000256" key="2">
    <source>
        <dbReference type="ARBA" id="ARBA00009256"/>
    </source>
</evidence>
<comment type="similarity">
    <text evidence="2">Belongs to the pantothenate synthetase family.</text>
</comment>
<keyword evidence="8" id="KW-0067">ATP-binding</keyword>
<name>A0ABZ1CTQ7_9TREE</name>
<evidence type="ECO:0000256" key="7">
    <source>
        <dbReference type="ARBA" id="ARBA00022741"/>
    </source>
</evidence>
<comment type="catalytic activity">
    <reaction evidence="11">
        <text>(R)-pantoate + beta-alanine + ATP = (R)-pantothenate + AMP + diphosphate + H(+)</text>
        <dbReference type="Rhea" id="RHEA:10912"/>
        <dbReference type="ChEBI" id="CHEBI:15378"/>
        <dbReference type="ChEBI" id="CHEBI:15980"/>
        <dbReference type="ChEBI" id="CHEBI:29032"/>
        <dbReference type="ChEBI" id="CHEBI:30616"/>
        <dbReference type="ChEBI" id="CHEBI:33019"/>
        <dbReference type="ChEBI" id="CHEBI:57966"/>
        <dbReference type="ChEBI" id="CHEBI:456215"/>
        <dbReference type="EC" id="6.3.2.1"/>
    </reaction>
</comment>